<evidence type="ECO:0000313" key="6">
    <source>
        <dbReference type="EMBL" id="TDP81183.1"/>
    </source>
</evidence>
<reference evidence="6 7" key="1">
    <citation type="submission" date="2019-03" db="EMBL/GenBank/DDBJ databases">
        <title>Genomic Encyclopedia of Type Strains, Phase IV (KMG-IV): sequencing the most valuable type-strain genomes for metagenomic binning, comparative biology and taxonomic classification.</title>
        <authorList>
            <person name="Goeker M."/>
        </authorList>
    </citation>
    <scope>NUCLEOTIDE SEQUENCE [LARGE SCALE GENOMIC DNA]</scope>
    <source>
        <strain evidence="6 7">DSM 102969</strain>
    </source>
</reference>
<feature type="transmembrane region" description="Helical" evidence="5">
    <location>
        <begin position="61"/>
        <end position="79"/>
    </location>
</feature>
<proteinExistence type="predicted"/>
<protein>
    <submittedName>
        <fullName evidence="6">MtN3 and saliva related transmembrane protein</fullName>
    </submittedName>
</protein>
<gene>
    <name evidence="6" type="ORF">EDD54_4516</name>
</gene>
<evidence type="ECO:0000256" key="3">
    <source>
        <dbReference type="ARBA" id="ARBA00022989"/>
    </source>
</evidence>
<feature type="transmembrane region" description="Helical" evidence="5">
    <location>
        <begin position="35"/>
        <end position="55"/>
    </location>
</feature>
<dbReference type="OrthoDB" id="9814012at2"/>
<organism evidence="6 7">
    <name type="scientific">Oharaeibacter diazotrophicus</name>
    <dbReference type="NCBI Taxonomy" id="1920512"/>
    <lineage>
        <taxon>Bacteria</taxon>
        <taxon>Pseudomonadati</taxon>
        <taxon>Pseudomonadota</taxon>
        <taxon>Alphaproteobacteria</taxon>
        <taxon>Hyphomicrobiales</taxon>
        <taxon>Pleomorphomonadaceae</taxon>
        <taxon>Oharaeibacter</taxon>
    </lineage>
</organism>
<dbReference type="InterPro" id="IPR006603">
    <property type="entry name" value="PQ-loop_rpt"/>
</dbReference>
<dbReference type="Gene3D" id="1.20.1280.290">
    <property type="match status" value="1"/>
</dbReference>
<sequence>MDDVEYLGLVASSLATLAFLPQVVKTWRSGSARDFSLATLLMLEAGTGLWMIYGVLRDAPAIWLGNGVTFALAGYILSVKVKGLPSRLGAPTEGSEPSAP</sequence>
<dbReference type="AlphaFoldDB" id="A0A4R6R5L1"/>
<evidence type="ECO:0000313" key="7">
    <source>
        <dbReference type="Proteomes" id="UP000294547"/>
    </source>
</evidence>
<evidence type="ECO:0000256" key="1">
    <source>
        <dbReference type="ARBA" id="ARBA00004141"/>
    </source>
</evidence>
<comment type="subcellular location">
    <subcellularLocation>
        <location evidence="1">Membrane</location>
        <topology evidence="1">Multi-pass membrane protein</topology>
    </subcellularLocation>
</comment>
<dbReference type="EMBL" id="SNXY01000013">
    <property type="protein sequence ID" value="TDP81183.1"/>
    <property type="molecule type" value="Genomic_DNA"/>
</dbReference>
<evidence type="ECO:0000256" key="4">
    <source>
        <dbReference type="ARBA" id="ARBA00023136"/>
    </source>
</evidence>
<evidence type="ECO:0000256" key="5">
    <source>
        <dbReference type="SAM" id="Phobius"/>
    </source>
</evidence>
<dbReference type="Proteomes" id="UP000294547">
    <property type="component" value="Unassembled WGS sequence"/>
</dbReference>
<name>A0A4R6R5L1_9HYPH</name>
<keyword evidence="2 5" id="KW-0812">Transmembrane</keyword>
<keyword evidence="7" id="KW-1185">Reference proteome</keyword>
<keyword evidence="3 5" id="KW-1133">Transmembrane helix</keyword>
<evidence type="ECO:0000256" key="2">
    <source>
        <dbReference type="ARBA" id="ARBA00022692"/>
    </source>
</evidence>
<comment type="caution">
    <text evidence="6">The sequence shown here is derived from an EMBL/GenBank/DDBJ whole genome shotgun (WGS) entry which is preliminary data.</text>
</comment>
<accession>A0A4R6R5L1</accession>
<dbReference type="Pfam" id="PF04193">
    <property type="entry name" value="PQ-loop"/>
    <property type="match status" value="1"/>
</dbReference>
<feature type="transmembrane region" description="Helical" evidence="5">
    <location>
        <begin position="6"/>
        <end position="23"/>
    </location>
</feature>
<dbReference type="RefSeq" id="WP_126542001.1">
    <property type="nucleotide sequence ID" value="NZ_BSPM01000003.1"/>
</dbReference>
<dbReference type="GO" id="GO:0016020">
    <property type="term" value="C:membrane"/>
    <property type="evidence" value="ECO:0007669"/>
    <property type="project" value="UniProtKB-SubCell"/>
</dbReference>
<keyword evidence="4 5" id="KW-0472">Membrane</keyword>
<dbReference type="GeneID" id="39489765"/>